<name>A0A318UPW5_9GAMM</name>
<feature type="domain" description="Sulfatase-modifying factor enzyme-like" evidence="3">
    <location>
        <begin position="77"/>
        <end position="340"/>
    </location>
</feature>
<dbReference type="Gene3D" id="3.90.1580.10">
    <property type="entry name" value="paralog of FGE (formylglycine-generating enzyme)"/>
    <property type="match status" value="1"/>
</dbReference>
<sequence>MTLFRTFPTVKISLTRFALATPLLVSLMACSQTPSVESKVIDDSKVVEIQKTIAEKYPNADAELQQHILDVAIKAIDNMVFIEGGSFMMGDFGMPCNMDVDINLAKWEPGASCMSFLTSAEKGANHLHKVTLSNYSLAKFETTYYDMNAYRLAHELPLIKTRFNAKRLKRATPVKNWQQAKDYCTWLGELTGYPFDLPTEAQWEYAARNRGKNIYYATDDGEVRPKESGRYIKRPDGSTYKKEWQPEEWNYPTPDDYHNNVDSWPPNPLGIYALSSGPKEWVNDWYSADYYQHSPQHDPQGPKTGKHKVQRGGQGNRPVVMNRFIGENTNEYYVTYGFRCGLQQTTPLHN</sequence>
<dbReference type="PANTHER" id="PTHR23150:SF19">
    <property type="entry name" value="FORMYLGLYCINE-GENERATING ENZYME"/>
    <property type="match status" value="1"/>
</dbReference>
<feature type="region of interest" description="Disordered" evidence="1">
    <location>
        <begin position="292"/>
        <end position="317"/>
    </location>
</feature>
<evidence type="ECO:0000256" key="1">
    <source>
        <dbReference type="SAM" id="MobiDB-lite"/>
    </source>
</evidence>
<dbReference type="InterPro" id="IPR042095">
    <property type="entry name" value="SUMF_sf"/>
</dbReference>
<feature type="signal peptide" evidence="2">
    <location>
        <begin position="1"/>
        <end position="20"/>
    </location>
</feature>
<gene>
    <name evidence="4" type="ORF">DFP75_1182</name>
</gene>
<comment type="caution">
    <text evidence="4">The sequence shown here is derived from an EMBL/GenBank/DDBJ whole genome shotgun (WGS) entry which is preliminary data.</text>
</comment>
<dbReference type="Proteomes" id="UP000247551">
    <property type="component" value="Unassembled WGS sequence"/>
</dbReference>
<evidence type="ECO:0000256" key="2">
    <source>
        <dbReference type="SAM" id="SignalP"/>
    </source>
</evidence>
<evidence type="ECO:0000313" key="5">
    <source>
        <dbReference type="Proteomes" id="UP000247551"/>
    </source>
</evidence>
<dbReference type="InterPro" id="IPR005532">
    <property type="entry name" value="SUMF_dom"/>
</dbReference>
<proteinExistence type="predicted"/>
<dbReference type="InterPro" id="IPR016187">
    <property type="entry name" value="CTDL_fold"/>
</dbReference>
<evidence type="ECO:0000259" key="3">
    <source>
        <dbReference type="Pfam" id="PF03781"/>
    </source>
</evidence>
<feature type="chain" id="PRO_5016241002" evidence="2">
    <location>
        <begin position="21"/>
        <end position="350"/>
    </location>
</feature>
<protein>
    <submittedName>
        <fullName evidence="4">Formylglycine-generating enzyme required for sulfatase activity</fullName>
    </submittedName>
</protein>
<keyword evidence="5" id="KW-1185">Reference proteome</keyword>
<dbReference type="PANTHER" id="PTHR23150">
    <property type="entry name" value="SULFATASE MODIFYING FACTOR 1, 2"/>
    <property type="match status" value="1"/>
</dbReference>
<accession>A0A318UPW5</accession>
<dbReference type="EMBL" id="QKLW01000018">
    <property type="protein sequence ID" value="PYF77791.1"/>
    <property type="molecule type" value="Genomic_DNA"/>
</dbReference>
<dbReference type="AlphaFoldDB" id="A0A318UPW5"/>
<dbReference type="RefSeq" id="WP_220032651.1">
    <property type="nucleotide sequence ID" value="NZ_QKLW01000018.1"/>
</dbReference>
<dbReference type="GO" id="GO:0120147">
    <property type="term" value="F:formylglycine-generating oxidase activity"/>
    <property type="evidence" value="ECO:0007669"/>
    <property type="project" value="TreeGrafter"/>
</dbReference>
<dbReference type="SUPFAM" id="SSF56436">
    <property type="entry name" value="C-type lectin-like"/>
    <property type="match status" value="1"/>
</dbReference>
<dbReference type="Pfam" id="PF03781">
    <property type="entry name" value="FGE-sulfatase"/>
    <property type="match status" value="1"/>
</dbReference>
<reference evidence="4 5" key="1">
    <citation type="submission" date="2018-06" db="EMBL/GenBank/DDBJ databases">
        <title>Genomic Encyclopedia of Type Strains, Phase III (KMG-III): the genomes of soil and plant-associated and newly described type strains.</title>
        <authorList>
            <person name="Whitman W."/>
        </authorList>
    </citation>
    <scope>NUCLEOTIDE SEQUENCE [LARGE SCALE GENOMIC DNA]</scope>
    <source>
        <strain evidence="4 5">CECT 7730</strain>
    </source>
</reference>
<organism evidence="4 5">
    <name type="scientific">Marinomonas alcarazii</name>
    <dbReference type="NCBI Taxonomy" id="491949"/>
    <lineage>
        <taxon>Bacteria</taxon>
        <taxon>Pseudomonadati</taxon>
        <taxon>Pseudomonadota</taxon>
        <taxon>Gammaproteobacteria</taxon>
        <taxon>Oceanospirillales</taxon>
        <taxon>Oceanospirillaceae</taxon>
        <taxon>Marinomonas</taxon>
    </lineage>
</organism>
<dbReference type="PROSITE" id="PS51257">
    <property type="entry name" value="PROKAR_LIPOPROTEIN"/>
    <property type="match status" value="1"/>
</dbReference>
<evidence type="ECO:0000313" key="4">
    <source>
        <dbReference type="EMBL" id="PYF77791.1"/>
    </source>
</evidence>
<dbReference type="InterPro" id="IPR051043">
    <property type="entry name" value="Sulfatase_Mod_Factor_Kinase"/>
</dbReference>
<keyword evidence="2" id="KW-0732">Signal</keyword>